<name>A0ABU0AVX7_9FIRM</name>
<dbReference type="InterPro" id="IPR013766">
    <property type="entry name" value="Thioredoxin_domain"/>
</dbReference>
<evidence type="ECO:0000313" key="4">
    <source>
        <dbReference type="Proteomes" id="UP001236559"/>
    </source>
</evidence>
<dbReference type="InterPro" id="IPR036249">
    <property type="entry name" value="Thioredoxin-like_sf"/>
</dbReference>
<dbReference type="GO" id="GO:0016853">
    <property type="term" value="F:isomerase activity"/>
    <property type="evidence" value="ECO:0007669"/>
    <property type="project" value="UniProtKB-KW"/>
</dbReference>
<sequence length="295" mass="32832">MKLKKLGVFALAATMVFSLSACSKKEGNANQKEGQKVEQNEDIEGKLNELTKKENEIFEKHKGLWEKAFSKADKADVEASKEMAYEDFLASLVEKVKGDLKEEEVKSLEEDLEAIKAIEKEMAPLKEKMAKNVQEKTKENMENKFPEFKAKDLDGNEVTSDTFKDHAVTLVNFWFNGCAPCVGELPDLQKLNDAIKEKGGQVIGINTECMDNNEGSVKEAKNIVKEQGVTYSNLILDSQSPAGKFALKIMAFPTSILVDRNGNIVGDPIVAGVDRKDVLEEVQKRIDQIIANDKK</sequence>
<dbReference type="RefSeq" id="WP_023055902.1">
    <property type="nucleotide sequence ID" value="NZ_JAUSTN010000007.1"/>
</dbReference>
<dbReference type="EMBL" id="JAUSTN010000007">
    <property type="protein sequence ID" value="MDQ0275417.1"/>
    <property type="molecule type" value="Genomic_DNA"/>
</dbReference>
<reference evidence="3 4" key="1">
    <citation type="submission" date="2023-07" db="EMBL/GenBank/DDBJ databases">
        <title>Genomic Encyclopedia of Type Strains, Phase IV (KMG-IV): sequencing the most valuable type-strain genomes for metagenomic binning, comparative biology and taxonomic classification.</title>
        <authorList>
            <person name="Goeker M."/>
        </authorList>
    </citation>
    <scope>NUCLEOTIDE SEQUENCE [LARGE SCALE GENOMIC DNA]</scope>
    <source>
        <strain evidence="3 4">DSM 22616</strain>
    </source>
</reference>
<accession>A0ABU0AVX7</accession>
<evidence type="ECO:0000313" key="3">
    <source>
        <dbReference type="EMBL" id="MDQ0275417.1"/>
    </source>
</evidence>
<gene>
    <name evidence="3" type="ORF">J2S72_001444</name>
</gene>
<dbReference type="SUPFAM" id="SSF52833">
    <property type="entry name" value="Thioredoxin-like"/>
    <property type="match status" value="1"/>
</dbReference>
<dbReference type="PROSITE" id="PS00194">
    <property type="entry name" value="THIOREDOXIN_1"/>
    <property type="match status" value="1"/>
</dbReference>
<dbReference type="PROSITE" id="PS51352">
    <property type="entry name" value="THIOREDOXIN_2"/>
    <property type="match status" value="1"/>
</dbReference>
<dbReference type="Gene3D" id="3.40.30.10">
    <property type="entry name" value="Glutaredoxin"/>
    <property type="match status" value="1"/>
</dbReference>
<feature type="signal peptide" evidence="1">
    <location>
        <begin position="1"/>
        <end position="21"/>
    </location>
</feature>
<evidence type="ECO:0000259" key="2">
    <source>
        <dbReference type="PROSITE" id="PS51352"/>
    </source>
</evidence>
<feature type="domain" description="Thioredoxin" evidence="2">
    <location>
        <begin position="139"/>
        <end position="291"/>
    </location>
</feature>
<feature type="chain" id="PRO_5045095070" evidence="1">
    <location>
        <begin position="22"/>
        <end position="295"/>
    </location>
</feature>
<keyword evidence="3" id="KW-0413">Isomerase</keyword>
<dbReference type="PANTHER" id="PTHR42852">
    <property type="entry name" value="THIOL:DISULFIDE INTERCHANGE PROTEIN DSBE"/>
    <property type="match status" value="1"/>
</dbReference>
<dbReference type="InterPro" id="IPR000866">
    <property type="entry name" value="AhpC/TSA"/>
</dbReference>
<dbReference type="InterPro" id="IPR017937">
    <property type="entry name" value="Thioredoxin_CS"/>
</dbReference>
<keyword evidence="1" id="KW-0732">Signal</keyword>
<protein>
    <submittedName>
        <fullName evidence="3">Thiol-disulfide isomerase/thioredoxin</fullName>
    </submittedName>
</protein>
<organism evidence="3 4">
    <name type="scientific">Peptoniphilus koenoeneniae</name>
    <dbReference type="NCBI Taxonomy" id="507751"/>
    <lineage>
        <taxon>Bacteria</taxon>
        <taxon>Bacillati</taxon>
        <taxon>Bacillota</taxon>
        <taxon>Tissierellia</taxon>
        <taxon>Tissierellales</taxon>
        <taxon>Peptoniphilaceae</taxon>
        <taxon>Peptoniphilus</taxon>
    </lineage>
</organism>
<evidence type="ECO:0000256" key="1">
    <source>
        <dbReference type="SAM" id="SignalP"/>
    </source>
</evidence>
<dbReference type="CDD" id="cd02966">
    <property type="entry name" value="TlpA_like_family"/>
    <property type="match status" value="1"/>
</dbReference>
<keyword evidence="4" id="KW-1185">Reference proteome</keyword>
<dbReference type="Proteomes" id="UP001236559">
    <property type="component" value="Unassembled WGS sequence"/>
</dbReference>
<dbReference type="PANTHER" id="PTHR42852:SF13">
    <property type="entry name" value="PROTEIN DIPZ"/>
    <property type="match status" value="1"/>
</dbReference>
<proteinExistence type="predicted"/>
<comment type="caution">
    <text evidence="3">The sequence shown here is derived from an EMBL/GenBank/DDBJ whole genome shotgun (WGS) entry which is preliminary data.</text>
</comment>
<dbReference type="Pfam" id="PF00578">
    <property type="entry name" value="AhpC-TSA"/>
    <property type="match status" value="1"/>
</dbReference>
<dbReference type="PROSITE" id="PS51257">
    <property type="entry name" value="PROKAR_LIPOPROTEIN"/>
    <property type="match status" value="1"/>
</dbReference>
<dbReference type="InterPro" id="IPR050553">
    <property type="entry name" value="Thioredoxin_ResA/DsbE_sf"/>
</dbReference>